<keyword evidence="2" id="KW-1185">Reference proteome</keyword>
<reference evidence="1" key="1">
    <citation type="submission" date="2025-08" db="UniProtKB">
        <authorList>
            <consortium name="Ensembl"/>
        </authorList>
    </citation>
    <scope>IDENTIFICATION</scope>
</reference>
<proteinExistence type="predicted"/>
<dbReference type="Proteomes" id="UP000261380">
    <property type="component" value="Unplaced"/>
</dbReference>
<organism evidence="1 2">
    <name type="scientific">Xiphophorus couchianus</name>
    <name type="common">Monterrey platyfish</name>
    <dbReference type="NCBI Taxonomy" id="32473"/>
    <lineage>
        <taxon>Eukaryota</taxon>
        <taxon>Metazoa</taxon>
        <taxon>Chordata</taxon>
        <taxon>Craniata</taxon>
        <taxon>Vertebrata</taxon>
        <taxon>Euteleostomi</taxon>
        <taxon>Actinopterygii</taxon>
        <taxon>Neopterygii</taxon>
        <taxon>Teleostei</taxon>
        <taxon>Neoteleostei</taxon>
        <taxon>Acanthomorphata</taxon>
        <taxon>Ovalentaria</taxon>
        <taxon>Atherinomorphae</taxon>
        <taxon>Cyprinodontiformes</taxon>
        <taxon>Poeciliidae</taxon>
        <taxon>Poeciliinae</taxon>
        <taxon>Xiphophorus</taxon>
    </lineage>
</organism>
<dbReference type="AlphaFoldDB" id="A0A3B5LKC1"/>
<evidence type="ECO:0000313" key="1">
    <source>
        <dbReference type="Ensembl" id="ENSXCOP00000011100.1"/>
    </source>
</evidence>
<protein>
    <submittedName>
        <fullName evidence="1">Uncharacterized protein</fullName>
    </submittedName>
</protein>
<reference evidence="1" key="2">
    <citation type="submission" date="2025-09" db="UniProtKB">
        <authorList>
            <consortium name="Ensembl"/>
        </authorList>
    </citation>
    <scope>IDENTIFICATION</scope>
</reference>
<evidence type="ECO:0000313" key="2">
    <source>
        <dbReference type="Proteomes" id="UP000261380"/>
    </source>
</evidence>
<dbReference type="GeneTree" id="ENSGT01110000270661"/>
<dbReference type="STRING" id="32473.ENSXCOP00000011100"/>
<dbReference type="Ensembl" id="ENSXCOT00000011227.1">
    <property type="protein sequence ID" value="ENSXCOP00000011100.1"/>
    <property type="gene ID" value="ENSXCOG00000008389.1"/>
</dbReference>
<accession>A0A3B5LKC1</accession>
<name>A0A3B5LKC1_9TELE</name>
<sequence>MHITLFLFLFVKKKKRREREKSHLSFSFHPKLTPYYCVELIYHMRDPIKYIEVCGFNVRGSSAKHCRYIILLDPQSGPRRRRSWLWNQFFVIEEYRGPEPVLIGRVFILLELFDINKH</sequence>